<name>A0A9P5VHP3_9FUNG</name>
<sequence>LAQQQQQKNMAQLQMQQQQPLMHSPPFQPNVPAHGFPQPQPPQGPSPQAPMSKGPQQPSAPVVTQGLGSPVPFNNHVRTNSSGSPHMGMIPATPMEGAGLGVNHAAEHGKLSPMKEGGTTTLGPLTVEQLIHNDKKQVLWFSAPPLDVIPVPKPHHSVEYLAKKQKLSKDRSFQSNRTTTSVVLATTANDRAALELEQMASLAENALPVVLQGLDALKEQLSADVKVIQSN</sequence>
<feature type="compositionally biased region" description="Pro residues" evidence="1">
    <location>
        <begin position="38"/>
        <end position="48"/>
    </location>
</feature>
<reference evidence="2" key="1">
    <citation type="journal article" date="2020" name="Fungal Divers.">
        <title>Resolving the Mortierellaceae phylogeny through synthesis of multi-gene phylogenetics and phylogenomics.</title>
        <authorList>
            <person name="Vandepol N."/>
            <person name="Liber J."/>
            <person name="Desiro A."/>
            <person name="Na H."/>
            <person name="Kennedy M."/>
            <person name="Barry K."/>
            <person name="Grigoriev I.V."/>
            <person name="Miller A.N."/>
            <person name="O'Donnell K."/>
            <person name="Stajich J.E."/>
            <person name="Bonito G."/>
        </authorList>
    </citation>
    <scope>NUCLEOTIDE SEQUENCE</scope>
    <source>
        <strain evidence="2">NVP1</strain>
    </source>
</reference>
<dbReference type="EMBL" id="JAAAUY010000955">
    <property type="protein sequence ID" value="KAF9325234.1"/>
    <property type="molecule type" value="Genomic_DNA"/>
</dbReference>
<protein>
    <submittedName>
        <fullName evidence="2">Uncharacterized protein</fullName>
    </submittedName>
</protein>
<feature type="non-terminal residue" evidence="2">
    <location>
        <position position="1"/>
    </location>
</feature>
<evidence type="ECO:0000313" key="2">
    <source>
        <dbReference type="EMBL" id="KAF9325234.1"/>
    </source>
</evidence>
<keyword evidence="3" id="KW-1185">Reference proteome</keyword>
<comment type="caution">
    <text evidence="2">The sequence shown here is derived from an EMBL/GenBank/DDBJ whole genome shotgun (WGS) entry which is preliminary data.</text>
</comment>
<gene>
    <name evidence="2" type="ORF">BG006_011271</name>
</gene>
<dbReference type="AlphaFoldDB" id="A0A9P5VHP3"/>
<feature type="region of interest" description="Disordered" evidence="1">
    <location>
        <begin position="1"/>
        <end position="100"/>
    </location>
</feature>
<feature type="compositionally biased region" description="Low complexity" evidence="1">
    <location>
        <begin position="1"/>
        <end position="19"/>
    </location>
</feature>
<proteinExistence type="predicted"/>
<evidence type="ECO:0000313" key="3">
    <source>
        <dbReference type="Proteomes" id="UP000696485"/>
    </source>
</evidence>
<evidence type="ECO:0000256" key="1">
    <source>
        <dbReference type="SAM" id="MobiDB-lite"/>
    </source>
</evidence>
<organism evidence="2 3">
    <name type="scientific">Podila minutissima</name>
    <dbReference type="NCBI Taxonomy" id="64525"/>
    <lineage>
        <taxon>Eukaryota</taxon>
        <taxon>Fungi</taxon>
        <taxon>Fungi incertae sedis</taxon>
        <taxon>Mucoromycota</taxon>
        <taxon>Mortierellomycotina</taxon>
        <taxon>Mortierellomycetes</taxon>
        <taxon>Mortierellales</taxon>
        <taxon>Mortierellaceae</taxon>
        <taxon>Podila</taxon>
    </lineage>
</organism>
<dbReference type="Proteomes" id="UP000696485">
    <property type="component" value="Unassembled WGS sequence"/>
</dbReference>
<accession>A0A9P5VHP3</accession>